<name>A0A835VDW9_VANPL</name>
<protein>
    <submittedName>
        <fullName evidence="2">Uncharacterized protein</fullName>
    </submittedName>
</protein>
<dbReference type="Proteomes" id="UP000636800">
    <property type="component" value="Chromosome 2"/>
</dbReference>
<evidence type="ECO:0000313" key="2">
    <source>
        <dbReference type="EMBL" id="KAG0495202.1"/>
    </source>
</evidence>
<dbReference type="EMBL" id="JADCNL010000002">
    <property type="protein sequence ID" value="KAG0493099.1"/>
    <property type="molecule type" value="Genomic_DNA"/>
</dbReference>
<evidence type="ECO:0000313" key="4">
    <source>
        <dbReference type="Proteomes" id="UP000639772"/>
    </source>
</evidence>
<dbReference type="EMBL" id="JADCNM010000002">
    <property type="protein sequence ID" value="KAG0495202.1"/>
    <property type="molecule type" value="Genomic_DNA"/>
</dbReference>
<proteinExistence type="predicted"/>
<comment type="caution">
    <text evidence="2">The sequence shown here is derived from an EMBL/GenBank/DDBJ whole genome shotgun (WGS) entry which is preliminary data.</text>
</comment>
<gene>
    <name evidence="2" type="ORF">HPP92_006196</name>
    <name evidence="1" type="ORF">HPP92_006497</name>
</gene>
<dbReference type="Proteomes" id="UP000639772">
    <property type="component" value="Unassembled WGS sequence"/>
</dbReference>
<dbReference type="AlphaFoldDB" id="A0A835VDW9"/>
<accession>A0A835VDW9</accession>
<evidence type="ECO:0000313" key="1">
    <source>
        <dbReference type="EMBL" id="KAG0493099.1"/>
    </source>
</evidence>
<reference evidence="3 4" key="1">
    <citation type="journal article" date="2020" name="Nat. Food">
        <title>A phased Vanilla planifolia genome enables genetic improvement of flavour and production.</title>
        <authorList>
            <person name="Hasing T."/>
            <person name="Tang H."/>
            <person name="Brym M."/>
            <person name="Khazi F."/>
            <person name="Huang T."/>
            <person name="Chambers A.H."/>
        </authorList>
    </citation>
    <scope>NUCLEOTIDE SEQUENCE [LARGE SCALE GENOMIC DNA]</scope>
    <source>
        <tissue evidence="2">Leaf</tissue>
    </source>
</reference>
<sequence>MAGVHNKGQDRCARCVHAKTVSQTVLKVHGELSTLHVSHLRMHGAWLRPCVDYASGIVCVHVLVSPAVGGCVLEIYNDVVVVATACGMCERTTCGSALTAYMLVCGAHDMRSMQAFRKQRWA</sequence>
<organism evidence="2 4">
    <name type="scientific">Vanilla planifolia</name>
    <name type="common">Vanilla</name>
    <dbReference type="NCBI Taxonomy" id="51239"/>
    <lineage>
        <taxon>Eukaryota</taxon>
        <taxon>Viridiplantae</taxon>
        <taxon>Streptophyta</taxon>
        <taxon>Embryophyta</taxon>
        <taxon>Tracheophyta</taxon>
        <taxon>Spermatophyta</taxon>
        <taxon>Magnoliopsida</taxon>
        <taxon>Liliopsida</taxon>
        <taxon>Asparagales</taxon>
        <taxon>Orchidaceae</taxon>
        <taxon>Vanilloideae</taxon>
        <taxon>Vanilleae</taxon>
        <taxon>Vanilla</taxon>
    </lineage>
</organism>
<keyword evidence="3" id="KW-1185">Reference proteome</keyword>
<evidence type="ECO:0000313" key="3">
    <source>
        <dbReference type="Proteomes" id="UP000636800"/>
    </source>
</evidence>